<evidence type="ECO:0000256" key="7">
    <source>
        <dbReference type="PROSITE-ProRule" id="PRU00221"/>
    </source>
</evidence>
<dbReference type="InterPro" id="IPR036322">
    <property type="entry name" value="WD40_repeat_dom_sf"/>
</dbReference>
<sequence length="204" mass="23049">MAISSHPLSSAPEPKRRFVPSKWEQKKVVKLVRAIRNGWIKLDNPKEEPSLYLLWGDETDTADNKRQGLSYIPPPKPNLPGSSDGTIRVWEVETGRCIKVWNVGGDNVIVGSKDGKLCWFDTDLSTRPYKTLKTHSKDTTSVTFHRKYPVFASSSAYLCHEMVYYDLNQNPLIVPLEILRGHSSSDGRGFHVHYVALQISQGNI</sequence>
<evidence type="ECO:0000313" key="10">
    <source>
        <dbReference type="Proteomes" id="UP000636709"/>
    </source>
</evidence>
<dbReference type="PANTHER" id="PTHR17605:SF0">
    <property type="entry name" value="RIBOSOME BIOGENESIS PROTEIN BOP1"/>
    <property type="match status" value="1"/>
</dbReference>
<dbReference type="Gene3D" id="2.130.10.10">
    <property type="entry name" value="YVTN repeat-like/Quinoprotein amine dehydrogenase"/>
    <property type="match status" value="1"/>
</dbReference>
<accession>A0A835EIE9</accession>
<dbReference type="GO" id="GO:0030687">
    <property type="term" value="C:preribosome, large subunit precursor"/>
    <property type="evidence" value="ECO:0007669"/>
    <property type="project" value="TreeGrafter"/>
</dbReference>
<evidence type="ECO:0000313" key="9">
    <source>
        <dbReference type="EMBL" id="KAF8692755.1"/>
    </source>
</evidence>
<dbReference type="PROSITE" id="PS50082">
    <property type="entry name" value="WD_REPEATS_2"/>
    <property type="match status" value="1"/>
</dbReference>
<dbReference type="AlphaFoldDB" id="A0A835EIE9"/>
<comment type="caution">
    <text evidence="9">The sequence shown here is derived from an EMBL/GenBank/DDBJ whole genome shotgun (WGS) entry which is preliminary data.</text>
</comment>
<keyword evidence="10" id="KW-1185">Reference proteome</keyword>
<dbReference type="EMBL" id="JACEFO010001932">
    <property type="protein sequence ID" value="KAF8692755.1"/>
    <property type="molecule type" value="Genomic_DNA"/>
</dbReference>
<dbReference type="GO" id="GO:0070545">
    <property type="term" value="C:PeBoW complex"/>
    <property type="evidence" value="ECO:0007669"/>
    <property type="project" value="TreeGrafter"/>
</dbReference>
<evidence type="ECO:0000256" key="4">
    <source>
        <dbReference type="ARBA" id="ARBA00022574"/>
    </source>
</evidence>
<keyword evidence="4 7" id="KW-0853">WD repeat</keyword>
<gene>
    <name evidence="9" type="ORF">HU200_039422</name>
</gene>
<feature type="domain" description="BOP1 N-terminal" evidence="8">
    <location>
        <begin position="1"/>
        <end position="109"/>
    </location>
</feature>
<dbReference type="InterPro" id="IPR028598">
    <property type="entry name" value="BOP1/Erb1"/>
</dbReference>
<dbReference type="InterPro" id="IPR012953">
    <property type="entry name" value="BOP1_N_dom"/>
</dbReference>
<dbReference type="GO" id="GO:0043021">
    <property type="term" value="F:ribonucleoprotein complex binding"/>
    <property type="evidence" value="ECO:0007669"/>
    <property type="project" value="TreeGrafter"/>
</dbReference>
<evidence type="ECO:0000256" key="1">
    <source>
        <dbReference type="ARBA" id="ARBA00004604"/>
    </source>
</evidence>
<keyword evidence="3" id="KW-0698">rRNA processing</keyword>
<evidence type="ECO:0000256" key="5">
    <source>
        <dbReference type="ARBA" id="ARBA00022737"/>
    </source>
</evidence>
<dbReference type="PANTHER" id="PTHR17605">
    <property type="entry name" value="RIBOSOME BIOGENESIS PROTEIN BOP1 BLOCK OF PROLIFERATION 1 PROTEIN"/>
    <property type="match status" value="1"/>
</dbReference>
<reference evidence="9" key="1">
    <citation type="submission" date="2020-07" db="EMBL/GenBank/DDBJ databases">
        <title>Genome sequence and genetic diversity analysis of an under-domesticated orphan crop, white fonio (Digitaria exilis).</title>
        <authorList>
            <person name="Bennetzen J.L."/>
            <person name="Chen S."/>
            <person name="Ma X."/>
            <person name="Wang X."/>
            <person name="Yssel A.E.J."/>
            <person name="Chaluvadi S.R."/>
            <person name="Johnson M."/>
            <person name="Gangashetty P."/>
            <person name="Hamidou F."/>
            <person name="Sanogo M.D."/>
            <person name="Zwaenepoel A."/>
            <person name="Wallace J."/>
            <person name="Van De Peer Y."/>
            <person name="Van Deynze A."/>
        </authorList>
    </citation>
    <scope>NUCLEOTIDE SEQUENCE</scope>
    <source>
        <tissue evidence="9">Leaves</tissue>
    </source>
</reference>
<dbReference type="SMART" id="SM01035">
    <property type="entry name" value="BOP1NT"/>
    <property type="match status" value="1"/>
</dbReference>
<dbReference type="OrthoDB" id="5571054at2759"/>
<evidence type="ECO:0000259" key="8">
    <source>
        <dbReference type="SMART" id="SM01035"/>
    </source>
</evidence>
<keyword evidence="6" id="KW-0539">Nucleus</keyword>
<evidence type="ECO:0000256" key="6">
    <source>
        <dbReference type="ARBA" id="ARBA00023242"/>
    </source>
</evidence>
<organism evidence="9 10">
    <name type="scientific">Digitaria exilis</name>
    <dbReference type="NCBI Taxonomy" id="1010633"/>
    <lineage>
        <taxon>Eukaryota</taxon>
        <taxon>Viridiplantae</taxon>
        <taxon>Streptophyta</taxon>
        <taxon>Embryophyta</taxon>
        <taxon>Tracheophyta</taxon>
        <taxon>Spermatophyta</taxon>
        <taxon>Magnoliopsida</taxon>
        <taxon>Liliopsida</taxon>
        <taxon>Poales</taxon>
        <taxon>Poaceae</taxon>
        <taxon>PACMAD clade</taxon>
        <taxon>Panicoideae</taxon>
        <taxon>Panicodae</taxon>
        <taxon>Paniceae</taxon>
        <taxon>Anthephorinae</taxon>
        <taxon>Digitaria</taxon>
    </lineage>
</organism>
<proteinExistence type="predicted"/>
<keyword evidence="5" id="KW-0677">Repeat</keyword>
<evidence type="ECO:0000256" key="2">
    <source>
        <dbReference type="ARBA" id="ARBA00022517"/>
    </source>
</evidence>
<dbReference type="GO" id="GO:0000463">
    <property type="term" value="P:maturation of LSU-rRNA from tricistronic rRNA transcript (SSU-rRNA, 5.8S rRNA, LSU-rRNA)"/>
    <property type="evidence" value="ECO:0007669"/>
    <property type="project" value="TreeGrafter"/>
</dbReference>
<comment type="subcellular location">
    <subcellularLocation>
        <location evidence="1">Nucleus</location>
        <location evidence="1">Nucleolus</location>
    </subcellularLocation>
</comment>
<keyword evidence="2" id="KW-0690">Ribosome biogenesis</keyword>
<feature type="repeat" description="WD" evidence="7">
    <location>
        <begin position="81"/>
        <end position="100"/>
    </location>
</feature>
<dbReference type="SUPFAM" id="SSF50978">
    <property type="entry name" value="WD40 repeat-like"/>
    <property type="match status" value="1"/>
</dbReference>
<dbReference type="Pfam" id="PF08145">
    <property type="entry name" value="BOP1NT"/>
    <property type="match status" value="1"/>
</dbReference>
<name>A0A835EIE9_9POAL</name>
<evidence type="ECO:0000256" key="3">
    <source>
        <dbReference type="ARBA" id="ARBA00022552"/>
    </source>
</evidence>
<dbReference type="InterPro" id="IPR015943">
    <property type="entry name" value="WD40/YVTN_repeat-like_dom_sf"/>
</dbReference>
<dbReference type="InterPro" id="IPR001680">
    <property type="entry name" value="WD40_rpt"/>
</dbReference>
<protein>
    <recommendedName>
        <fullName evidence="8">BOP1 N-terminal domain-containing protein</fullName>
    </recommendedName>
</protein>
<dbReference type="Proteomes" id="UP000636709">
    <property type="component" value="Unassembled WGS sequence"/>
</dbReference>